<evidence type="ECO:0000313" key="4">
    <source>
        <dbReference type="EMBL" id="RHM10051.1"/>
    </source>
</evidence>
<comment type="caution">
    <text evidence="4">The sequence shown here is derived from an EMBL/GenBank/DDBJ whole genome shotgun (WGS) entry which is preliminary data.</text>
</comment>
<sequence length="373" mass="41504">MFNYYQPTKIHFGEHRLEELGVICQKYGKRVFLVTTADAPLQPLYERVKNLLAAVDIQVVHFDKVEPNPSVEMIEEGFAMLKEHPCDVVLAVGGGSSIDTAKALAFTNGQDKIVWEEIFAYDSPFVDYAPYSDTVLPIITVPTTSGTGSQLTQASVITKGTEKITFYHSSLFSKECILDSELTLTLPKRITAATGFDAFTHAFESYINPRASFYSEMDSLQAMKLIIKYLPLVLNEPDNIEYRKMMTLADTLAGRALANSGASAPHPLSEDIGGIVHMAHGEALAIVFPPFIKHAYADNKEKMETVASLFHEGSKDLYTEIVAFLKTIGLYKTLKECGVTHEQFDAIIAWPVLDHLPFGSREFLETILKEAYE</sequence>
<dbReference type="OrthoDB" id="9804734at2"/>
<dbReference type="InterPro" id="IPR056798">
    <property type="entry name" value="ADH_Fe_C"/>
</dbReference>
<dbReference type="EMBL" id="QRPK01000031">
    <property type="protein sequence ID" value="RHM10051.1"/>
    <property type="molecule type" value="Genomic_DNA"/>
</dbReference>
<accession>A0A415PBD5</accession>
<dbReference type="Pfam" id="PF25137">
    <property type="entry name" value="ADH_Fe_C"/>
    <property type="match status" value="1"/>
</dbReference>
<dbReference type="GO" id="GO:0004022">
    <property type="term" value="F:alcohol dehydrogenase (NAD+) activity"/>
    <property type="evidence" value="ECO:0007669"/>
    <property type="project" value="UniProtKB-ARBA"/>
</dbReference>
<dbReference type="Gene3D" id="3.40.50.1970">
    <property type="match status" value="1"/>
</dbReference>
<keyword evidence="1" id="KW-0560">Oxidoreductase</keyword>
<feature type="domain" description="Alcohol dehydrogenase iron-type/glycerol dehydrogenase GldA" evidence="2">
    <location>
        <begin position="7"/>
        <end position="179"/>
    </location>
</feature>
<dbReference type="Gene3D" id="1.20.1090.10">
    <property type="entry name" value="Dehydroquinate synthase-like - alpha domain"/>
    <property type="match status" value="1"/>
</dbReference>
<evidence type="ECO:0000313" key="5">
    <source>
        <dbReference type="Proteomes" id="UP000284868"/>
    </source>
</evidence>
<gene>
    <name evidence="4" type="ORF">DWZ83_06695</name>
</gene>
<dbReference type="SUPFAM" id="SSF56796">
    <property type="entry name" value="Dehydroquinate synthase-like"/>
    <property type="match status" value="1"/>
</dbReference>
<reference evidence="4 5" key="1">
    <citation type="submission" date="2018-08" db="EMBL/GenBank/DDBJ databases">
        <title>A genome reference for cultivated species of the human gut microbiota.</title>
        <authorList>
            <person name="Zou Y."/>
            <person name="Xue W."/>
            <person name="Luo G."/>
        </authorList>
    </citation>
    <scope>NUCLEOTIDE SEQUENCE [LARGE SCALE GENOMIC DNA]</scope>
    <source>
        <strain evidence="4 5">AF35-6BH</strain>
    </source>
</reference>
<evidence type="ECO:0000259" key="2">
    <source>
        <dbReference type="Pfam" id="PF00465"/>
    </source>
</evidence>
<dbReference type="Proteomes" id="UP000284868">
    <property type="component" value="Unassembled WGS sequence"/>
</dbReference>
<keyword evidence="5" id="KW-1185">Reference proteome</keyword>
<organism evidence="4 5">
    <name type="scientific">Amedibacillus dolichus</name>
    <dbReference type="NCBI Taxonomy" id="31971"/>
    <lineage>
        <taxon>Bacteria</taxon>
        <taxon>Bacillati</taxon>
        <taxon>Bacillota</taxon>
        <taxon>Erysipelotrichia</taxon>
        <taxon>Erysipelotrichales</taxon>
        <taxon>Erysipelotrichaceae</taxon>
        <taxon>Amedibacillus</taxon>
    </lineage>
</organism>
<dbReference type="FunFam" id="3.40.50.1970:FF:000003">
    <property type="entry name" value="Alcohol dehydrogenase, iron-containing"/>
    <property type="match status" value="1"/>
</dbReference>
<dbReference type="PANTHER" id="PTHR11496">
    <property type="entry name" value="ALCOHOL DEHYDROGENASE"/>
    <property type="match status" value="1"/>
</dbReference>
<protein>
    <submittedName>
        <fullName evidence="4">Iron-containing alcohol dehydrogenase</fullName>
    </submittedName>
</protein>
<proteinExistence type="predicted"/>
<evidence type="ECO:0000256" key="1">
    <source>
        <dbReference type="ARBA" id="ARBA00023002"/>
    </source>
</evidence>
<dbReference type="RefSeq" id="WP_118365648.1">
    <property type="nucleotide sequence ID" value="NZ_QRPK01000031.1"/>
</dbReference>
<dbReference type="PANTHER" id="PTHR11496:SF83">
    <property type="entry name" value="HYDROXYACID-OXOACID TRANSHYDROGENASE, MITOCHONDRIAL"/>
    <property type="match status" value="1"/>
</dbReference>
<dbReference type="Pfam" id="PF00465">
    <property type="entry name" value="Fe-ADH"/>
    <property type="match status" value="1"/>
</dbReference>
<dbReference type="AlphaFoldDB" id="A0A415PBD5"/>
<feature type="domain" description="Fe-containing alcohol dehydrogenase-like C-terminal" evidence="3">
    <location>
        <begin position="191"/>
        <end position="356"/>
    </location>
</feature>
<dbReference type="GO" id="GO:0046872">
    <property type="term" value="F:metal ion binding"/>
    <property type="evidence" value="ECO:0007669"/>
    <property type="project" value="InterPro"/>
</dbReference>
<evidence type="ECO:0000259" key="3">
    <source>
        <dbReference type="Pfam" id="PF25137"/>
    </source>
</evidence>
<dbReference type="InterPro" id="IPR001670">
    <property type="entry name" value="ADH_Fe/GldA"/>
</dbReference>
<dbReference type="InterPro" id="IPR039697">
    <property type="entry name" value="Alcohol_dehydrogenase_Fe"/>
</dbReference>
<name>A0A415PBD5_9FIRM</name>
<dbReference type="CDD" id="cd08185">
    <property type="entry name" value="Fe-ADH-like"/>
    <property type="match status" value="1"/>
</dbReference>